<evidence type="ECO:0000313" key="1">
    <source>
        <dbReference type="EMBL" id="MFK2903887.1"/>
    </source>
</evidence>
<keyword evidence="2" id="KW-1185">Reference proteome</keyword>
<dbReference type="EMBL" id="JADIKM010000002">
    <property type="protein sequence ID" value="MFK2903887.1"/>
    <property type="molecule type" value="Genomic_DNA"/>
</dbReference>
<comment type="caution">
    <text evidence="1">The sequence shown here is derived from an EMBL/GenBank/DDBJ whole genome shotgun (WGS) entry which is preliminary data.</text>
</comment>
<protein>
    <recommendedName>
        <fullName evidence="3">DUF2384 domain-containing protein</fullName>
    </recommendedName>
</protein>
<reference evidence="1 2" key="1">
    <citation type="submission" date="2020-10" db="EMBL/GenBank/DDBJ databases">
        <title>Phylogeny of dyella-like bacteria.</title>
        <authorList>
            <person name="Fu J."/>
        </authorList>
    </citation>
    <scope>NUCLEOTIDE SEQUENCE [LARGE SCALE GENOMIC DNA]</scope>
    <source>
        <strain evidence="1 2">Gsoil3046</strain>
    </source>
</reference>
<dbReference type="Proteomes" id="UP001620460">
    <property type="component" value="Unassembled WGS sequence"/>
</dbReference>
<evidence type="ECO:0000313" key="2">
    <source>
        <dbReference type="Proteomes" id="UP001620460"/>
    </source>
</evidence>
<accession>A0ABW8JRX5</accession>
<evidence type="ECO:0008006" key="3">
    <source>
        <dbReference type="Google" id="ProtNLM"/>
    </source>
</evidence>
<organism evidence="1 2">
    <name type="scientific">Dyella ginsengisoli</name>
    <dbReference type="NCBI Taxonomy" id="363848"/>
    <lineage>
        <taxon>Bacteria</taxon>
        <taxon>Pseudomonadati</taxon>
        <taxon>Pseudomonadota</taxon>
        <taxon>Gammaproteobacteria</taxon>
        <taxon>Lysobacterales</taxon>
        <taxon>Rhodanobacteraceae</taxon>
        <taxon>Dyella</taxon>
    </lineage>
</organism>
<gene>
    <name evidence="1" type="ORF">ISP17_07920</name>
</gene>
<proteinExistence type="predicted"/>
<dbReference type="RefSeq" id="WP_404631841.1">
    <property type="nucleotide sequence ID" value="NZ_JADIKM010000002.1"/>
</dbReference>
<name>A0ABW8JRX5_9GAMM</name>
<sequence>MAVTYPIHPVSPRALRALLLEVHGDDPRDEPIAPLGEYGYSTMLRTIPAALAVLRVAAGLEPEPEWVMDWYRHTRIAELGHLTAEQLVAMGRAPVVIAFLHAIRDGARG</sequence>